<name>A0A383VAN7_TETOB</name>
<feature type="domain" description="Thioredoxin" evidence="1">
    <location>
        <begin position="8"/>
        <end position="97"/>
    </location>
</feature>
<gene>
    <name evidence="2" type="ORF">BQ4739_LOCUS3236</name>
</gene>
<dbReference type="EMBL" id="FNXT01000251">
    <property type="protein sequence ID" value="SZX62637.1"/>
    <property type="molecule type" value="Genomic_DNA"/>
</dbReference>
<accession>A0A383VAN7</accession>
<organism evidence="2 3">
    <name type="scientific">Tetradesmus obliquus</name>
    <name type="common">Green alga</name>
    <name type="synonym">Acutodesmus obliquus</name>
    <dbReference type="NCBI Taxonomy" id="3088"/>
    <lineage>
        <taxon>Eukaryota</taxon>
        <taxon>Viridiplantae</taxon>
        <taxon>Chlorophyta</taxon>
        <taxon>core chlorophytes</taxon>
        <taxon>Chlorophyceae</taxon>
        <taxon>CS clade</taxon>
        <taxon>Sphaeropleales</taxon>
        <taxon>Scenedesmaceae</taxon>
        <taxon>Tetradesmus</taxon>
    </lineage>
</organism>
<reference evidence="2 3" key="1">
    <citation type="submission" date="2016-10" db="EMBL/GenBank/DDBJ databases">
        <authorList>
            <person name="Cai Z."/>
        </authorList>
    </citation>
    <scope>NUCLEOTIDE SEQUENCE [LARGE SCALE GENOMIC DNA]</scope>
</reference>
<sequence>MSFQTDVKSTEQYKHEVLGTPGTLQVLECYNDWAGPCKPIQATLKALYFSLSDRPLKFYTVNVDKVHGFEQYRGKCQPVFLLQKDGIVQQTVTGVQGPPLVQLITNMTSKM</sequence>
<dbReference type="AlphaFoldDB" id="A0A383VAN7"/>
<dbReference type="Pfam" id="PF00085">
    <property type="entry name" value="Thioredoxin"/>
    <property type="match status" value="1"/>
</dbReference>
<protein>
    <recommendedName>
        <fullName evidence="1">Thioredoxin domain-containing protein</fullName>
    </recommendedName>
</protein>
<evidence type="ECO:0000313" key="3">
    <source>
        <dbReference type="Proteomes" id="UP000256970"/>
    </source>
</evidence>
<dbReference type="Proteomes" id="UP000256970">
    <property type="component" value="Unassembled WGS sequence"/>
</dbReference>
<evidence type="ECO:0000313" key="2">
    <source>
        <dbReference type="EMBL" id="SZX62637.1"/>
    </source>
</evidence>
<dbReference type="STRING" id="3088.A0A383VAN7"/>
<dbReference type="SUPFAM" id="SSF52833">
    <property type="entry name" value="Thioredoxin-like"/>
    <property type="match status" value="1"/>
</dbReference>
<dbReference type="PANTHER" id="PTHR46135">
    <property type="entry name" value="NME/NM23 FAMILY MEMBER 8"/>
    <property type="match status" value="1"/>
</dbReference>
<dbReference type="InterPro" id="IPR013766">
    <property type="entry name" value="Thioredoxin_domain"/>
</dbReference>
<evidence type="ECO:0000259" key="1">
    <source>
        <dbReference type="Pfam" id="PF00085"/>
    </source>
</evidence>
<keyword evidence="3" id="KW-1185">Reference proteome</keyword>
<dbReference type="Gene3D" id="3.40.30.10">
    <property type="entry name" value="Glutaredoxin"/>
    <property type="match status" value="1"/>
</dbReference>
<dbReference type="PANTHER" id="PTHR46135:SF3">
    <property type="entry name" value="NME_NM23 FAMILY MEMBER 8"/>
    <property type="match status" value="1"/>
</dbReference>
<dbReference type="InterPro" id="IPR036249">
    <property type="entry name" value="Thioredoxin-like_sf"/>
</dbReference>
<proteinExistence type="predicted"/>
<dbReference type="InterPro" id="IPR051766">
    <property type="entry name" value="TXND_domain-containing"/>
</dbReference>